<gene>
    <name evidence="1" type="ORF">GGQ59_002835</name>
</gene>
<dbReference type="EMBL" id="JACHOB010000007">
    <property type="protein sequence ID" value="MBB4660285.1"/>
    <property type="molecule type" value="Genomic_DNA"/>
</dbReference>
<keyword evidence="2" id="KW-1185">Reference proteome</keyword>
<accession>A0A840I7H8</accession>
<comment type="caution">
    <text evidence="1">The sequence shown here is derived from an EMBL/GenBank/DDBJ whole genome shotgun (WGS) entry which is preliminary data.</text>
</comment>
<organism evidence="1 2">
    <name type="scientific">Parvularcula dongshanensis</name>
    <dbReference type="NCBI Taxonomy" id="1173995"/>
    <lineage>
        <taxon>Bacteria</taxon>
        <taxon>Pseudomonadati</taxon>
        <taxon>Pseudomonadota</taxon>
        <taxon>Alphaproteobacteria</taxon>
        <taxon>Parvularculales</taxon>
        <taxon>Parvularculaceae</taxon>
        <taxon>Parvularcula</taxon>
    </lineage>
</organism>
<reference evidence="1 2" key="1">
    <citation type="submission" date="2020-08" db="EMBL/GenBank/DDBJ databases">
        <title>Genomic Encyclopedia of Type Strains, Phase IV (KMG-IV): sequencing the most valuable type-strain genomes for metagenomic binning, comparative biology and taxonomic classification.</title>
        <authorList>
            <person name="Goeker M."/>
        </authorList>
    </citation>
    <scope>NUCLEOTIDE SEQUENCE [LARGE SCALE GENOMIC DNA]</scope>
    <source>
        <strain evidence="1 2">DSM 102850</strain>
    </source>
</reference>
<dbReference type="RefSeq" id="WP_183819688.1">
    <property type="nucleotide sequence ID" value="NZ_JACHOB010000007.1"/>
</dbReference>
<dbReference type="AlphaFoldDB" id="A0A840I7H8"/>
<evidence type="ECO:0000313" key="2">
    <source>
        <dbReference type="Proteomes" id="UP000563524"/>
    </source>
</evidence>
<proteinExistence type="predicted"/>
<name>A0A840I7H8_9PROT</name>
<dbReference type="Proteomes" id="UP000563524">
    <property type="component" value="Unassembled WGS sequence"/>
</dbReference>
<sequence>MAIRSLATRFGAVVIVLGNAAMSEPAVRATPDAFWIDHFDDAPDGWTTQTGSGEAVAAFAAKDGVGVLEIDATADERNVWWAIMRHRIAPPLHVTAMRDRAVRITARVRTDSAPRRINMHVNHTSTTDFHSHLKEYDLAEAGTWYEVSMTTDGFSPGEEDEVFVQIAAMDWGTRTYRLEVDWITAELIDPRDAPPDLGMPLAYRPHLPPPAVWPRSVAADLKAGSRAPQLAVGKGVVTRLDFPSEAFAGVRGWGLLTLTTRSLSPPPDGDDPDNGLVRIREVLAEGDRVVEQTVIDFRPAAPGGVSAVPINPAVMARLASGRTSGLMLSPLGDIEAAFDAETSAQLHMSDAVAEPGPGR</sequence>
<evidence type="ECO:0000313" key="1">
    <source>
        <dbReference type="EMBL" id="MBB4660285.1"/>
    </source>
</evidence>
<protein>
    <submittedName>
        <fullName evidence="1">Uncharacterized protein</fullName>
    </submittedName>
</protein>